<evidence type="ECO:0000256" key="1">
    <source>
        <dbReference type="SAM" id="Phobius"/>
    </source>
</evidence>
<dbReference type="EMBL" id="LJJC01000004">
    <property type="protein sequence ID" value="KQL54460.1"/>
    <property type="molecule type" value="Genomic_DNA"/>
</dbReference>
<protein>
    <submittedName>
        <fullName evidence="2">Uncharacterized protein</fullName>
    </submittedName>
</protein>
<feature type="transmembrane region" description="Helical" evidence="1">
    <location>
        <begin position="21"/>
        <end position="41"/>
    </location>
</feature>
<dbReference type="AlphaFoldDB" id="A0A0Q3WYD5"/>
<proteinExistence type="predicted"/>
<feature type="transmembrane region" description="Helical" evidence="1">
    <location>
        <begin position="53"/>
        <end position="71"/>
    </location>
</feature>
<accession>A0A0Q3WYD5</accession>
<organism evidence="2 3">
    <name type="scientific">Heyndrickxia shackletonii</name>
    <dbReference type="NCBI Taxonomy" id="157838"/>
    <lineage>
        <taxon>Bacteria</taxon>
        <taxon>Bacillati</taxon>
        <taxon>Bacillota</taxon>
        <taxon>Bacilli</taxon>
        <taxon>Bacillales</taxon>
        <taxon>Bacillaceae</taxon>
        <taxon>Heyndrickxia</taxon>
    </lineage>
</organism>
<reference evidence="2 3" key="1">
    <citation type="submission" date="2015-09" db="EMBL/GenBank/DDBJ databases">
        <title>Genome sequencing project for genomic taxonomy and phylogenomics of Bacillus-like bacteria.</title>
        <authorList>
            <person name="Liu B."/>
            <person name="Wang J."/>
            <person name="Zhu Y."/>
            <person name="Liu G."/>
            <person name="Chen Q."/>
            <person name="Chen Z."/>
            <person name="Lan J."/>
            <person name="Che J."/>
            <person name="Ge C."/>
            <person name="Shi H."/>
            <person name="Pan Z."/>
            <person name="Liu X."/>
        </authorList>
    </citation>
    <scope>NUCLEOTIDE SEQUENCE [LARGE SCALE GENOMIC DNA]</scope>
    <source>
        <strain evidence="2 3">LMG 18435</strain>
    </source>
</reference>
<dbReference type="STRING" id="157838.AN964_13785"/>
<sequence length="78" mass="9347">MFKYKINQKITEEVKGLVNEMFQFKILLFFEFVGFSLLFSFVTETMISPKPNFLLVFIPFLITVILLYWITKSIRVKK</sequence>
<evidence type="ECO:0000313" key="3">
    <source>
        <dbReference type="Proteomes" id="UP000051888"/>
    </source>
</evidence>
<comment type="caution">
    <text evidence="2">The sequence shown here is derived from an EMBL/GenBank/DDBJ whole genome shotgun (WGS) entry which is preliminary data.</text>
</comment>
<dbReference type="Proteomes" id="UP000051888">
    <property type="component" value="Unassembled WGS sequence"/>
</dbReference>
<evidence type="ECO:0000313" key="2">
    <source>
        <dbReference type="EMBL" id="KQL54460.1"/>
    </source>
</evidence>
<name>A0A0Q3WYD5_9BACI</name>
<dbReference type="RefSeq" id="WP_055740230.1">
    <property type="nucleotide sequence ID" value="NZ_JAAIWL010000008.1"/>
</dbReference>
<gene>
    <name evidence="2" type="ORF">AN964_13785</name>
</gene>
<keyword evidence="1" id="KW-0812">Transmembrane</keyword>
<keyword evidence="1" id="KW-0472">Membrane</keyword>
<keyword evidence="3" id="KW-1185">Reference proteome</keyword>
<keyword evidence="1" id="KW-1133">Transmembrane helix</keyword>
<dbReference type="OrthoDB" id="9935914at2"/>
<dbReference type="PATRIC" id="fig|157838.3.peg.3062"/>